<comment type="caution">
    <text evidence="1">The sequence shown here is derived from an EMBL/GenBank/DDBJ whole genome shotgun (WGS) entry which is preliminary data.</text>
</comment>
<protein>
    <submittedName>
        <fullName evidence="1">Putative eka-like protein</fullName>
    </submittedName>
</protein>
<reference evidence="1 2" key="1">
    <citation type="journal article" date="2014" name="BMC Genomics">
        <title>Adaptive genomic structural variation in the grape powdery mildew pathogen, Erysiphe necator.</title>
        <authorList>
            <person name="Jones L."/>
            <person name="Riaz S."/>
            <person name="Morales-Cruz A."/>
            <person name="Amrine K.C."/>
            <person name="McGuire B."/>
            <person name="Gubler W.D."/>
            <person name="Walker M.A."/>
            <person name="Cantu D."/>
        </authorList>
    </citation>
    <scope>NUCLEOTIDE SEQUENCE [LARGE SCALE GENOMIC DNA]</scope>
    <source>
        <strain evidence="2">c</strain>
    </source>
</reference>
<dbReference type="Proteomes" id="UP000030854">
    <property type="component" value="Unassembled WGS sequence"/>
</dbReference>
<sequence>MINCTGKIKLRRHIELDGVFSKAPLAGFRIFDESGIGRPFKKQKPIEFCEICNGYLHIKNCSRVPSCGNCGSTNHTENLCIAATKCTNYGGPHRSDSLRCLARSTRSDVPTKEHMKTFRQVDEREYQAVLRAKAAERSIPPSENINNDFKSSLESYIDDNIDNIQASPIENPTVGALRS</sequence>
<keyword evidence="2" id="KW-1185">Reference proteome</keyword>
<evidence type="ECO:0000313" key="2">
    <source>
        <dbReference type="Proteomes" id="UP000030854"/>
    </source>
</evidence>
<accession>A0A0B1P4B8</accession>
<proteinExistence type="predicted"/>
<evidence type="ECO:0000313" key="1">
    <source>
        <dbReference type="EMBL" id="KHJ33537.1"/>
    </source>
</evidence>
<dbReference type="HOGENOM" id="CLU_018153_4_2_1"/>
<organism evidence="1 2">
    <name type="scientific">Uncinula necator</name>
    <name type="common">Grape powdery mildew</name>
    <dbReference type="NCBI Taxonomy" id="52586"/>
    <lineage>
        <taxon>Eukaryota</taxon>
        <taxon>Fungi</taxon>
        <taxon>Dikarya</taxon>
        <taxon>Ascomycota</taxon>
        <taxon>Pezizomycotina</taxon>
        <taxon>Leotiomycetes</taxon>
        <taxon>Erysiphales</taxon>
        <taxon>Erysiphaceae</taxon>
        <taxon>Erysiphe</taxon>
    </lineage>
</organism>
<gene>
    <name evidence="1" type="ORF">EV44_g2900</name>
</gene>
<dbReference type="EMBL" id="JNVN01001372">
    <property type="protein sequence ID" value="KHJ33537.1"/>
    <property type="molecule type" value="Genomic_DNA"/>
</dbReference>
<name>A0A0B1P4B8_UNCNE</name>
<dbReference type="AlphaFoldDB" id="A0A0B1P4B8"/>